<evidence type="ECO:0000313" key="3">
    <source>
        <dbReference type="Proteomes" id="UP001157440"/>
    </source>
</evidence>
<gene>
    <name evidence="2" type="ORF">GCM10007890_09970</name>
</gene>
<dbReference type="Proteomes" id="UP001157440">
    <property type="component" value="Unassembled WGS sequence"/>
</dbReference>
<dbReference type="EMBL" id="BSPL01000009">
    <property type="protein sequence ID" value="GLS68985.1"/>
    <property type="molecule type" value="Genomic_DNA"/>
</dbReference>
<comment type="caution">
    <text evidence="2">The sequence shown here is derived from an EMBL/GenBank/DDBJ whole genome shotgun (WGS) entry which is preliminary data.</text>
</comment>
<evidence type="ECO:0000313" key="2">
    <source>
        <dbReference type="EMBL" id="GLS68985.1"/>
    </source>
</evidence>
<dbReference type="RefSeq" id="WP_238199084.1">
    <property type="nucleotide sequence ID" value="NZ_BPQZ01000031.1"/>
</dbReference>
<keyword evidence="3" id="KW-1185">Reference proteome</keyword>
<organism evidence="2 3">
    <name type="scientific">Methylobacterium tardum</name>
    <dbReference type="NCBI Taxonomy" id="374432"/>
    <lineage>
        <taxon>Bacteria</taxon>
        <taxon>Pseudomonadati</taxon>
        <taxon>Pseudomonadota</taxon>
        <taxon>Alphaproteobacteria</taxon>
        <taxon>Hyphomicrobiales</taxon>
        <taxon>Methylobacteriaceae</taxon>
        <taxon>Methylobacterium</taxon>
    </lineage>
</organism>
<name>A0AA37TBS0_9HYPH</name>
<evidence type="ECO:0000256" key="1">
    <source>
        <dbReference type="SAM" id="MobiDB-lite"/>
    </source>
</evidence>
<reference evidence="3" key="1">
    <citation type="journal article" date="2019" name="Int. J. Syst. Evol. Microbiol.">
        <title>The Global Catalogue of Microorganisms (GCM) 10K type strain sequencing project: providing services to taxonomists for standard genome sequencing and annotation.</title>
        <authorList>
            <consortium name="The Broad Institute Genomics Platform"/>
            <consortium name="The Broad Institute Genome Sequencing Center for Infectious Disease"/>
            <person name="Wu L."/>
            <person name="Ma J."/>
        </authorList>
    </citation>
    <scope>NUCLEOTIDE SEQUENCE [LARGE SCALE GENOMIC DNA]</scope>
    <source>
        <strain evidence="3">NBRC 103632</strain>
    </source>
</reference>
<feature type="compositionally biased region" description="Low complexity" evidence="1">
    <location>
        <begin position="83"/>
        <end position="97"/>
    </location>
</feature>
<protein>
    <submittedName>
        <fullName evidence="2">Uncharacterized protein</fullName>
    </submittedName>
</protein>
<feature type="region of interest" description="Disordered" evidence="1">
    <location>
        <begin position="26"/>
        <end position="97"/>
    </location>
</feature>
<proteinExistence type="predicted"/>
<dbReference type="AlphaFoldDB" id="A0AA37TBS0"/>
<sequence length="97" mass="9677">MPHQLLTIRGIVAALNSAGNTMSVTRETGGAGRANSYGHFGDNIATESSRTEDKNIGSGGTVGDSSGAAPNGHSAYGNVARVTATSSGTAPGTTDRR</sequence>
<accession>A0AA37TBS0</accession>